<proteinExistence type="predicted"/>
<keyword evidence="1" id="KW-1133">Transmembrane helix</keyword>
<gene>
    <name evidence="2" type="ORF">EI427_06815</name>
</gene>
<feature type="transmembrane region" description="Helical" evidence="1">
    <location>
        <begin position="109"/>
        <end position="127"/>
    </location>
</feature>
<organism evidence="2 3">
    <name type="scientific">Flammeovirga pectinis</name>
    <dbReference type="NCBI Taxonomy" id="2494373"/>
    <lineage>
        <taxon>Bacteria</taxon>
        <taxon>Pseudomonadati</taxon>
        <taxon>Bacteroidota</taxon>
        <taxon>Cytophagia</taxon>
        <taxon>Cytophagales</taxon>
        <taxon>Flammeovirgaceae</taxon>
        <taxon>Flammeovirga</taxon>
    </lineage>
</organism>
<dbReference type="KEGG" id="fll:EI427_06815"/>
<sequence>MKYIKYLWTLSLFIYLGLNLLAYIYFPDSGVMVLHATEASQAVIMSKSDFFYASMGTLLFVDVALIILGGGILHLPKPLILLPNRDFWLKTKENRALLLEKTKGWTKGLATLFNLLMLTTLGLIYGTQGHDMDAIRVEYSPLIVSVLILIWIISIFPIFKKPSITE</sequence>
<feature type="transmembrane region" description="Helical" evidence="1">
    <location>
        <begin position="50"/>
        <end position="75"/>
    </location>
</feature>
<name>A0A3Q9FKR8_9BACT</name>
<protein>
    <recommendedName>
        <fullName evidence="4">DUF1648 domain-containing protein</fullName>
    </recommendedName>
</protein>
<keyword evidence="1" id="KW-0472">Membrane</keyword>
<evidence type="ECO:0000256" key="1">
    <source>
        <dbReference type="SAM" id="Phobius"/>
    </source>
</evidence>
<accession>A0A3Q9FKR8</accession>
<dbReference type="RefSeq" id="WP_126613004.1">
    <property type="nucleotide sequence ID" value="NZ_CP034562.1"/>
</dbReference>
<evidence type="ECO:0008006" key="4">
    <source>
        <dbReference type="Google" id="ProtNLM"/>
    </source>
</evidence>
<dbReference type="OrthoDB" id="979085at2"/>
<keyword evidence="3" id="KW-1185">Reference proteome</keyword>
<dbReference type="AlphaFoldDB" id="A0A3Q9FKR8"/>
<dbReference type="EMBL" id="CP034562">
    <property type="protein sequence ID" value="AZQ61959.1"/>
    <property type="molecule type" value="Genomic_DNA"/>
</dbReference>
<evidence type="ECO:0000313" key="3">
    <source>
        <dbReference type="Proteomes" id="UP000267268"/>
    </source>
</evidence>
<reference evidence="2 3" key="1">
    <citation type="submission" date="2018-12" db="EMBL/GenBank/DDBJ databases">
        <title>Flammeovirga pectinis sp. nov., isolated from the gut of the Korean scallop, Patinopecten yessoensis.</title>
        <authorList>
            <person name="Bae J.-W."/>
            <person name="Jeong Y.-S."/>
            <person name="Kang W."/>
        </authorList>
    </citation>
    <scope>NUCLEOTIDE SEQUENCE [LARGE SCALE GENOMIC DNA]</scope>
    <source>
        <strain evidence="2 3">L12M1</strain>
    </source>
</reference>
<dbReference type="Proteomes" id="UP000267268">
    <property type="component" value="Chromosome 1"/>
</dbReference>
<feature type="transmembrane region" description="Helical" evidence="1">
    <location>
        <begin position="7"/>
        <end position="26"/>
    </location>
</feature>
<keyword evidence="1" id="KW-0812">Transmembrane</keyword>
<feature type="transmembrane region" description="Helical" evidence="1">
    <location>
        <begin position="139"/>
        <end position="159"/>
    </location>
</feature>
<evidence type="ECO:0000313" key="2">
    <source>
        <dbReference type="EMBL" id="AZQ61959.1"/>
    </source>
</evidence>